<dbReference type="eggNOG" id="COG3326">
    <property type="taxonomic scope" value="Bacteria"/>
</dbReference>
<feature type="chain" id="PRO_5002825374" evidence="2">
    <location>
        <begin position="19"/>
        <end position="86"/>
    </location>
</feature>
<keyword evidence="1" id="KW-1133">Transmembrane helix</keyword>
<proteinExistence type="predicted"/>
<dbReference type="AlphaFoldDB" id="B4RG90"/>
<gene>
    <name evidence="3" type="ordered locus">PHZ_c0800</name>
</gene>
<dbReference type="STRING" id="450851.PHZ_c0800"/>
<dbReference type="KEGG" id="pzu:PHZ_c0800"/>
<organism evidence="3 4">
    <name type="scientific">Phenylobacterium zucineum (strain HLK1)</name>
    <dbReference type="NCBI Taxonomy" id="450851"/>
    <lineage>
        <taxon>Bacteria</taxon>
        <taxon>Pseudomonadati</taxon>
        <taxon>Pseudomonadota</taxon>
        <taxon>Alphaproteobacteria</taxon>
        <taxon>Caulobacterales</taxon>
        <taxon>Caulobacteraceae</taxon>
        <taxon>Phenylobacterium</taxon>
    </lineage>
</organism>
<feature type="transmembrane region" description="Helical" evidence="1">
    <location>
        <begin position="67"/>
        <end position="84"/>
    </location>
</feature>
<dbReference type="EMBL" id="CP000747">
    <property type="protein sequence ID" value="ACG77214.1"/>
    <property type="molecule type" value="Genomic_DNA"/>
</dbReference>
<dbReference type="InterPro" id="IPR012156">
    <property type="entry name" value="Cold_shock_CspA"/>
</dbReference>
<name>B4RG90_PHEZH</name>
<dbReference type="RefSeq" id="WP_012521362.1">
    <property type="nucleotide sequence ID" value="NC_011144.1"/>
</dbReference>
<reference evidence="3 4" key="1">
    <citation type="journal article" date="2008" name="BMC Genomics">
        <title>Complete genome of Phenylobacterium zucineum - a novel facultative intracellular bacterium isolated from human erythroleukemia cell line K562.</title>
        <authorList>
            <person name="Luo Y."/>
            <person name="Xu X."/>
            <person name="Ding Z."/>
            <person name="Liu Z."/>
            <person name="Zhang B."/>
            <person name="Yan Z."/>
            <person name="Sun J."/>
            <person name="Hu S."/>
            <person name="Hu X."/>
        </authorList>
    </citation>
    <scope>NUCLEOTIDE SEQUENCE [LARGE SCALE GENOMIC DNA]</scope>
    <source>
        <strain evidence="3 4">HLK1</strain>
    </source>
</reference>
<protein>
    <submittedName>
        <fullName evidence="3">Cold-shock DNA-binding domain protein</fullName>
    </submittedName>
</protein>
<keyword evidence="4" id="KW-1185">Reference proteome</keyword>
<dbReference type="Pfam" id="PF06961">
    <property type="entry name" value="DUF1294"/>
    <property type="match status" value="1"/>
</dbReference>
<evidence type="ECO:0000256" key="2">
    <source>
        <dbReference type="SAM" id="SignalP"/>
    </source>
</evidence>
<evidence type="ECO:0000313" key="4">
    <source>
        <dbReference type="Proteomes" id="UP000001868"/>
    </source>
</evidence>
<keyword evidence="1" id="KW-0472">Membrane</keyword>
<keyword evidence="3" id="KW-0238">DNA-binding</keyword>
<feature type="transmembrane region" description="Helical" evidence="1">
    <location>
        <begin position="34"/>
        <end position="55"/>
    </location>
</feature>
<feature type="signal peptide" evidence="2">
    <location>
        <begin position="1"/>
        <end position="18"/>
    </location>
</feature>
<evidence type="ECO:0000256" key="1">
    <source>
        <dbReference type="SAM" id="Phobius"/>
    </source>
</evidence>
<dbReference type="PIRSF" id="PIRSF002599">
    <property type="entry name" value="Cold_shock_A"/>
    <property type="match status" value="1"/>
</dbReference>
<dbReference type="Proteomes" id="UP000001868">
    <property type="component" value="Chromosome"/>
</dbReference>
<dbReference type="HOGENOM" id="CLU_091970_2_0_5"/>
<evidence type="ECO:0000313" key="3">
    <source>
        <dbReference type="EMBL" id="ACG77214.1"/>
    </source>
</evidence>
<keyword evidence="1" id="KW-0812">Transmembrane</keyword>
<dbReference type="GO" id="GO:0003677">
    <property type="term" value="F:DNA binding"/>
    <property type="evidence" value="ECO:0007669"/>
    <property type="project" value="UniProtKB-KW"/>
</dbReference>
<keyword evidence="2" id="KW-0732">Signal</keyword>
<accession>B4RG90</accession>
<sequence length="86" mass="8922">MLLAWIAGASLAAFAAFAADKRAAVRGERRTPETTLLLLAAIGGSPGAIAAQQILRHKTRKEPFRSLLWSVAAAQAAAALWIAVAG</sequence>
<dbReference type="InterPro" id="IPR010718">
    <property type="entry name" value="DUF1294"/>
</dbReference>